<gene>
    <name evidence="1" type="ORF">HMPREF9015_00415</name>
</gene>
<protein>
    <recommendedName>
        <fullName evidence="3">MORN repeat protein</fullName>
    </recommendedName>
</protein>
<dbReference type="Proteomes" id="UP000016626">
    <property type="component" value="Unassembled WGS sequence"/>
</dbReference>
<comment type="caution">
    <text evidence="1">The sequence shown here is derived from an EMBL/GenBank/DDBJ whole genome shotgun (WGS) entry which is preliminary data.</text>
</comment>
<proteinExistence type="predicted"/>
<dbReference type="HOGENOM" id="CLU_1681655_0_0_0"/>
<name>U2PT41_LEPWF</name>
<feature type="non-terminal residue" evidence="1">
    <location>
        <position position="160"/>
    </location>
</feature>
<sequence>MVEIKLKKYIFLLFILFENFMFSMTLSNVKGIDKLKNYDVVKNIEIERIAEKKDSIPKLERRDGIAYFKGESKPYNGILIVREKEKITSIYFYKNGKVEGDGFEYYSNGKLRCNIKTKRDIDIFNECYNENGNIIRTYKGNGSLFGILTEYYKGTNKKSY</sequence>
<organism evidence="1 2">
    <name type="scientific">Leptotrichia wadei (strain F0279)</name>
    <dbReference type="NCBI Taxonomy" id="888055"/>
    <lineage>
        <taxon>Bacteria</taxon>
        <taxon>Fusobacteriati</taxon>
        <taxon>Fusobacteriota</taxon>
        <taxon>Fusobacteriia</taxon>
        <taxon>Fusobacteriales</taxon>
        <taxon>Leptotrichiaceae</taxon>
        <taxon>Leptotrichia</taxon>
    </lineage>
</organism>
<accession>U2PT41</accession>
<evidence type="ECO:0000313" key="2">
    <source>
        <dbReference type="Proteomes" id="UP000016626"/>
    </source>
</evidence>
<evidence type="ECO:0008006" key="3">
    <source>
        <dbReference type="Google" id="ProtNLM"/>
    </source>
</evidence>
<evidence type="ECO:0000313" key="1">
    <source>
        <dbReference type="EMBL" id="ERK53685.1"/>
    </source>
</evidence>
<dbReference type="eggNOG" id="COG2849">
    <property type="taxonomic scope" value="Bacteria"/>
</dbReference>
<dbReference type="AlphaFoldDB" id="U2PT41"/>
<reference evidence="1 2" key="1">
    <citation type="submission" date="2013-06" db="EMBL/GenBank/DDBJ databases">
        <authorList>
            <person name="Weinstock G."/>
            <person name="Sodergren E."/>
            <person name="Lobos E.A."/>
            <person name="Fulton L."/>
            <person name="Fulton R."/>
            <person name="Courtney L."/>
            <person name="Fronick C."/>
            <person name="O'Laughlin M."/>
            <person name="Godfrey J."/>
            <person name="Wilson R.M."/>
            <person name="Miner T."/>
            <person name="Farmer C."/>
            <person name="Delehaunty K."/>
            <person name="Cordes M."/>
            <person name="Minx P."/>
            <person name="Tomlinson C."/>
            <person name="Chen J."/>
            <person name="Wollam A."/>
            <person name="Pepin K.H."/>
            <person name="Bhonagiri V."/>
            <person name="Zhang X."/>
            <person name="Warren W."/>
            <person name="Mitreva M."/>
            <person name="Mardis E.R."/>
            <person name="Wilson R.K."/>
        </authorList>
    </citation>
    <scope>NUCLEOTIDE SEQUENCE [LARGE SCALE GENOMIC DNA]</scope>
    <source>
        <strain evidence="1 2">F0279</strain>
    </source>
</reference>
<dbReference type="EMBL" id="AWVM01000019">
    <property type="protein sequence ID" value="ERK53685.1"/>
    <property type="molecule type" value="Genomic_DNA"/>
</dbReference>
<dbReference type="Gene3D" id="3.90.930.1">
    <property type="match status" value="1"/>
</dbReference>